<dbReference type="InterPro" id="IPR002110">
    <property type="entry name" value="Ankyrin_rpt"/>
</dbReference>
<dbReference type="GO" id="GO:0005886">
    <property type="term" value="C:plasma membrane"/>
    <property type="evidence" value="ECO:0007669"/>
    <property type="project" value="UniProtKB-SubCell"/>
</dbReference>
<evidence type="ECO:0000256" key="12">
    <source>
        <dbReference type="PROSITE-ProRule" id="PRU00023"/>
    </source>
</evidence>
<feature type="transmembrane region" description="Helical" evidence="14">
    <location>
        <begin position="673"/>
        <end position="692"/>
    </location>
</feature>
<feature type="domain" description="Ion transport" evidence="15">
    <location>
        <begin position="693"/>
        <end position="875"/>
    </location>
</feature>
<sequence>MHGWSPLHIAASLGHLDVCAYFVDHGGLVLDWNDSVLCRHPSSPASWVAVSPNKLCLIYAELWCDMSSRSVLSTGAVEATDLPCCFEWRKHDNVICRDVGVPSTKAKYGTLRIRDFEMNTLLHVAATYAAGVDAEYLLTTLQRHISMKQNCHRATPLQTGNTKSLGLLQSMGSRDDQAAVGSSLPLGAASSNDSIDLDINDGPFSTCSSTKLVMLLHEVTVGYAALGEATTICISAENGDTILHAVLESIKHLPDDVQETMLSGPHWLGSTAPDLSLLLDRRNWAGRTPLHVAAAAGALGACRALVTHGASLAVGVGRPDGRLKFPSSQSVEGWTALNFAVDLGHDALIMFVLNQPVARGIFPTVSGAMEHLKAAVAAKRPRLLPRVHQRLRVCDDAADGKTALHYACEHRALPMVSLLVSHGANLRASHRAVRLPPVSSHFDVLAGQRVVNSSRVSVSQTADEDKGSSTSGLTESNHGTTDSSSTNTRPSEQLQTPLHVCLSQSVADAVHRREIHGIVELLLHHPASIAEPTSTPTNKGDGAAEPPTWNAFVFERVLADFPPLLPLYLDHFMTISSWYGATTISYSEVKDLCRNVDRLTHIPALMLHPTIRNALQARWRLYGRRLYRKELVLSVALVLSFTLSNYTVLTPQDDDGNMTSFSPWFDFVTPDDAVVGTFKLLTWALALYHLVYVELWQELRLQRHRYWRSVWNYINLATYFLLLMSLPFEYASVRPAITESCLSLASILLLFGLMQSLLVYPTFSVLLFTFSRMVRVAVKFCCLHLLLLVGFTAAFYLIFHGKSGHESLAKSFASVFFITFGEIQFHENYADVPSPVRYSFGLIVLIAYLVCVNVVGLNMLVAMMTSEYEQIKSQAEELAMLQLASTMHRYETWLGRRALEKLYDESVFGDMCAAVADGPNEHPLVKHPSSRAIKSDNGHAADTLLHDPTSKDIAVERSMVELTQRVTELESLVQQHVQANHMLLQELVGLLQRSSAAAAR</sequence>
<keyword evidence="9" id="KW-0406">Ion transport</keyword>
<comment type="subcellular location">
    <subcellularLocation>
        <location evidence="1">Cell membrane</location>
        <topology evidence="1">Multi-pass membrane protein</topology>
    </subcellularLocation>
</comment>
<dbReference type="PRINTS" id="PR01415">
    <property type="entry name" value="ANKYRIN"/>
</dbReference>
<keyword evidence="5 14" id="KW-0812">Transmembrane</keyword>
<dbReference type="SUPFAM" id="SSF48403">
    <property type="entry name" value="Ankyrin repeat"/>
    <property type="match status" value="2"/>
</dbReference>
<keyword evidence="11" id="KW-0407">Ion channel</keyword>
<proteinExistence type="predicted"/>
<evidence type="ECO:0000256" key="10">
    <source>
        <dbReference type="ARBA" id="ARBA00023136"/>
    </source>
</evidence>
<keyword evidence="3" id="KW-1003">Cell membrane</keyword>
<feature type="repeat" description="ANK" evidence="12">
    <location>
        <begin position="399"/>
        <end position="431"/>
    </location>
</feature>
<dbReference type="Pfam" id="PF00023">
    <property type="entry name" value="Ank"/>
    <property type="match status" value="3"/>
</dbReference>
<evidence type="ECO:0000259" key="15">
    <source>
        <dbReference type="Pfam" id="PF00520"/>
    </source>
</evidence>
<dbReference type="InterPro" id="IPR024862">
    <property type="entry name" value="TRPV"/>
</dbReference>
<evidence type="ECO:0000256" key="6">
    <source>
        <dbReference type="ARBA" id="ARBA00022737"/>
    </source>
</evidence>
<keyword evidence="4" id="KW-0109">Calcium transport</keyword>
<keyword evidence="10 14" id="KW-0472">Membrane</keyword>
<evidence type="ECO:0000256" key="4">
    <source>
        <dbReference type="ARBA" id="ARBA00022568"/>
    </source>
</evidence>
<dbReference type="PANTHER" id="PTHR10582:SF2">
    <property type="entry name" value="INACTIVE"/>
    <property type="match status" value="1"/>
</dbReference>
<dbReference type="GO" id="GO:0098703">
    <property type="term" value="P:calcium ion import across plasma membrane"/>
    <property type="evidence" value="ECO:0007669"/>
    <property type="project" value="TreeGrafter"/>
</dbReference>
<accession>A0A3R6Z487</accession>
<evidence type="ECO:0000313" key="17">
    <source>
        <dbReference type="Proteomes" id="UP000285060"/>
    </source>
</evidence>
<dbReference type="Gene3D" id="1.25.40.20">
    <property type="entry name" value="Ankyrin repeat-containing domain"/>
    <property type="match status" value="3"/>
</dbReference>
<feature type="compositionally biased region" description="Polar residues" evidence="13">
    <location>
        <begin position="468"/>
        <end position="494"/>
    </location>
</feature>
<keyword evidence="17" id="KW-1185">Reference proteome</keyword>
<organism evidence="16 17">
    <name type="scientific">Aphanomyces invadans</name>
    <dbReference type="NCBI Taxonomy" id="157072"/>
    <lineage>
        <taxon>Eukaryota</taxon>
        <taxon>Sar</taxon>
        <taxon>Stramenopiles</taxon>
        <taxon>Oomycota</taxon>
        <taxon>Saprolegniomycetes</taxon>
        <taxon>Saprolegniales</taxon>
        <taxon>Verrucalvaceae</taxon>
        <taxon>Aphanomyces</taxon>
    </lineage>
</organism>
<evidence type="ECO:0000256" key="8">
    <source>
        <dbReference type="ARBA" id="ARBA00022989"/>
    </source>
</evidence>
<dbReference type="PROSITE" id="PS50088">
    <property type="entry name" value="ANK_REPEAT"/>
    <property type="match status" value="3"/>
</dbReference>
<evidence type="ECO:0000256" key="13">
    <source>
        <dbReference type="SAM" id="MobiDB-lite"/>
    </source>
</evidence>
<keyword evidence="6" id="KW-0677">Repeat</keyword>
<feature type="repeat" description="ANK" evidence="12">
    <location>
        <begin position="2"/>
        <end position="26"/>
    </location>
</feature>
<comment type="caution">
    <text evidence="16">The sequence shown here is derived from an EMBL/GenBank/DDBJ whole genome shotgun (WGS) entry which is preliminary data.</text>
</comment>
<reference evidence="16 17" key="1">
    <citation type="submission" date="2018-08" db="EMBL/GenBank/DDBJ databases">
        <title>Aphanomyces genome sequencing and annotation.</title>
        <authorList>
            <person name="Minardi D."/>
            <person name="Oidtmann B."/>
            <person name="Van Der Giezen M."/>
            <person name="Studholme D.J."/>
        </authorList>
    </citation>
    <scope>NUCLEOTIDE SEQUENCE [LARGE SCALE GENOMIC DNA]</scope>
    <source>
        <strain evidence="16 17">NJM0002</strain>
    </source>
</reference>
<dbReference type="PANTHER" id="PTHR10582">
    <property type="entry name" value="TRANSIENT RECEPTOR POTENTIAL ION CHANNEL PROTEIN"/>
    <property type="match status" value="1"/>
</dbReference>
<dbReference type="InterPro" id="IPR005821">
    <property type="entry name" value="Ion_trans_dom"/>
</dbReference>
<feature type="transmembrane region" description="Helical" evidence="14">
    <location>
        <begin position="744"/>
        <end position="768"/>
    </location>
</feature>
<feature type="transmembrane region" description="Helical" evidence="14">
    <location>
        <begin position="713"/>
        <end position="732"/>
    </location>
</feature>
<feature type="transmembrane region" description="Helical" evidence="14">
    <location>
        <begin position="631"/>
        <end position="649"/>
    </location>
</feature>
<dbReference type="EMBL" id="QUSY01000398">
    <property type="protein sequence ID" value="RHY29761.1"/>
    <property type="molecule type" value="Genomic_DNA"/>
</dbReference>
<dbReference type="SMART" id="SM00248">
    <property type="entry name" value="ANK"/>
    <property type="match status" value="6"/>
</dbReference>
<feature type="region of interest" description="Disordered" evidence="13">
    <location>
        <begin position="453"/>
        <end position="494"/>
    </location>
</feature>
<evidence type="ECO:0000256" key="14">
    <source>
        <dbReference type="SAM" id="Phobius"/>
    </source>
</evidence>
<dbReference type="VEuPathDB" id="FungiDB:H310_12565"/>
<evidence type="ECO:0000256" key="1">
    <source>
        <dbReference type="ARBA" id="ARBA00004651"/>
    </source>
</evidence>
<evidence type="ECO:0000256" key="7">
    <source>
        <dbReference type="ARBA" id="ARBA00022837"/>
    </source>
</evidence>
<evidence type="ECO:0000313" key="16">
    <source>
        <dbReference type="EMBL" id="RHY29761.1"/>
    </source>
</evidence>
<name>A0A3R6Z487_9STRA</name>
<evidence type="ECO:0000256" key="5">
    <source>
        <dbReference type="ARBA" id="ARBA00022692"/>
    </source>
</evidence>
<dbReference type="Pfam" id="PF00520">
    <property type="entry name" value="Ion_trans"/>
    <property type="match status" value="1"/>
</dbReference>
<dbReference type="AlphaFoldDB" id="A0A3R6Z487"/>
<protein>
    <recommendedName>
        <fullName evidence="15">Ion transport domain-containing protein</fullName>
    </recommendedName>
</protein>
<feature type="transmembrane region" description="Helical" evidence="14">
    <location>
        <begin position="780"/>
        <end position="799"/>
    </location>
</feature>
<dbReference type="InterPro" id="IPR036770">
    <property type="entry name" value="Ankyrin_rpt-contain_sf"/>
</dbReference>
<feature type="repeat" description="ANK" evidence="12">
    <location>
        <begin position="285"/>
        <end position="312"/>
    </location>
</feature>
<keyword evidence="2" id="KW-0813">Transport</keyword>
<keyword evidence="12" id="KW-0040">ANK repeat</keyword>
<dbReference type="GO" id="GO:0005216">
    <property type="term" value="F:monoatomic ion channel activity"/>
    <property type="evidence" value="ECO:0007669"/>
    <property type="project" value="InterPro"/>
</dbReference>
<gene>
    <name evidence="16" type="ORF">DYB32_005918</name>
</gene>
<evidence type="ECO:0000256" key="3">
    <source>
        <dbReference type="ARBA" id="ARBA00022475"/>
    </source>
</evidence>
<keyword evidence="8 14" id="KW-1133">Transmembrane helix</keyword>
<evidence type="ECO:0000256" key="9">
    <source>
        <dbReference type="ARBA" id="ARBA00023065"/>
    </source>
</evidence>
<evidence type="ECO:0000256" key="11">
    <source>
        <dbReference type="ARBA" id="ARBA00023303"/>
    </source>
</evidence>
<dbReference type="Proteomes" id="UP000285060">
    <property type="component" value="Unassembled WGS sequence"/>
</dbReference>
<keyword evidence="7" id="KW-0106">Calcium</keyword>
<dbReference type="PROSITE" id="PS50297">
    <property type="entry name" value="ANK_REP_REGION"/>
    <property type="match status" value="3"/>
</dbReference>
<evidence type="ECO:0000256" key="2">
    <source>
        <dbReference type="ARBA" id="ARBA00022448"/>
    </source>
</evidence>
<feature type="transmembrane region" description="Helical" evidence="14">
    <location>
        <begin position="838"/>
        <end position="862"/>
    </location>
</feature>